<protein>
    <submittedName>
        <fullName evidence="1">Uncharacterized protein</fullName>
    </submittedName>
</protein>
<comment type="caution">
    <text evidence="1">The sequence shown here is derived from an EMBL/GenBank/DDBJ whole genome shotgun (WGS) entry which is preliminary data.</text>
</comment>
<keyword evidence="2" id="KW-1185">Reference proteome</keyword>
<accession>A0A5A9N9N9</accession>
<dbReference type="EMBL" id="SOYY01000021">
    <property type="protein sequence ID" value="KAA0705905.1"/>
    <property type="molecule type" value="Genomic_DNA"/>
</dbReference>
<gene>
    <name evidence="1" type="ORF">E1301_Tti004668</name>
</gene>
<dbReference type="AlphaFoldDB" id="A0A5A9N9N9"/>
<sequence length="132" mass="15229">MGKDKKDEREIRRELLYLRDSDSRPLKRGKMVARGETEISTAVTMIDSQCLLQLCLSCEPTCSVLVLRIDQVSDALSKPKRPAKEPVAMTTEEFLHFNFYPRLGNAQQCMTVSYPSVCSQREISELFWRHFP</sequence>
<proteinExistence type="predicted"/>
<name>A0A5A9N9N9_9TELE</name>
<dbReference type="Proteomes" id="UP000324632">
    <property type="component" value="Chromosome 21"/>
</dbReference>
<evidence type="ECO:0000313" key="1">
    <source>
        <dbReference type="EMBL" id="KAA0705905.1"/>
    </source>
</evidence>
<organism evidence="1 2">
    <name type="scientific">Triplophysa tibetana</name>
    <dbReference type="NCBI Taxonomy" id="1572043"/>
    <lineage>
        <taxon>Eukaryota</taxon>
        <taxon>Metazoa</taxon>
        <taxon>Chordata</taxon>
        <taxon>Craniata</taxon>
        <taxon>Vertebrata</taxon>
        <taxon>Euteleostomi</taxon>
        <taxon>Actinopterygii</taxon>
        <taxon>Neopterygii</taxon>
        <taxon>Teleostei</taxon>
        <taxon>Ostariophysi</taxon>
        <taxon>Cypriniformes</taxon>
        <taxon>Nemacheilidae</taxon>
        <taxon>Triplophysa</taxon>
    </lineage>
</organism>
<evidence type="ECO:0000313" key="2">
    <source>
        <dbReference type="Proteomes" id="UP000324632"/>
    </source>
</evidence>
<reference evidence="1 2" key="1">
    <citation type="journal article" date="2019" name="Mol. Ecol. Resour.">
        <title>Chromosome-level genome assembly of Triplophysa tibetana, a fish adapted to the harsh high-altitude environment of the Tibetan Plateau.</title>
        <authorList>
            <person name="Yang X."/>
            <person name="Liu H."/>
            <person name="Ma Z."/>
            <person name="Zou Y."/>
            <person name="Zou M."/>
            <person name="Mao Y."/>
            <person name="Li X."/>
            <person name="Wang H."/>
            <person name="Chen T."/>
            <person name="Wang W."/>
            <person name="Yang R."/>
        </authorList>
    </citation>
    <scope>NUCLEOTIDE SEQUENCE [LARGE SCALE GENOMIC DNA]</scope>
    <source>
        <strain evidence="1">TTIB1903HZAU</strain>
        <tissue evidence="1">Muscle</tissue>
    </source>
</reference>